<dbReference type="Gene3D" id="3.50.50.60">
    <property type="entry name" value="FAD/NAD(P)-binding domain"/>
    <property type="match status" value="1"/>
</dbReference>
<proteinExistence type="predicted"/>
<dbReference type="EC" id="1.3.1.83" evidence="1"/>
<dbReference type="PRINTS" id="PR00420">
    <property type="entry name" value="RNGMNOXGNASE"/>
</dbReference>
<dbReference type="Pfam" id="PF12831">
    <property type="entry name" value="FAD_oxidored"/>
    <property type="match status" value="1"/>
</dbReference>
<dbReference type="GO" id="GO:0102067">
    <property type="term" value="F:geranylgeranyl diphosphate reductase activity"/>
    <property type="evidence" value="ECO:0007669"/>
    <property type="project" value="UniProtKB-EC"/>
</dbReference>
<keyword evidence="1" id="KW-0560">Oxidoreductase</keyword>
<protein>
    <submittedName>
        <fullName evidence="1">Geranylgeranyl diphosphate reductase</fullName>
        <ecNumber evidence="1">1.3.1.83</ecNumber>
    </submittedName>
</protein>
<dbReference type="EMBL" id="LNQE01001391">
    <property type="protein sequence ID" value="KUG18285.1"/>
    <property type="molecule type" value="Genomic_DNA"/>
</dbReference>
<evidence type="ECO:0000313" key="1">
    <source>
        <dbReference type="EMBL" id="KUG18285.1"/>
    </source>
</evidence>
<comment type="caution">
    <text evidence="1">The sequence shown here is derived from an EMBL/GenBank/DDBJ whole genome shotgun (WGS) entry which is preliminary data.</text>
</comment>
<sequence length="374" mass="41825">MFDLVVVGAGPAGSTAARIAAGMGLKVLILEKEKFPRYKPCGGALSERATSWLDLRLPEAVCEKAITGARIHYHEWVQDKVKAYRLSTLINRSAFDQFLLQKAIETGASVSFSRVLNYSSKEDHVSVQTDDQIYRSRFLIVASGCQDSLRSRISGKASRDDIGVCLVTEIEADDRDIEARLGSFLDIHFGIAGGGYGWIFPHRGYYSVGIGGLASQLRHPRMIMKGFLENNGFDRDQIIHGHTIPQGGKKKRISLGRVLLTGDAASLVDSFSGEGIYYALRSGEMAARAIGEEKERDVARLYEKRCNKELGEELRYALILSQAMHRHPKAFSWMLERHNEVLDRYIEIAAAKRSYKDFVRWLVPRLPMGILSAR</sequence>
<gene>
    <name evidence="1" type="ORF">ASZ90_012022</name>
</gene>
<dbReference type="InterPro" id="IPR036188">
    <property type="entry name" value="FAD/NAD-bd_sf"/>
</dbReference>
<organism evidence="1">
    <name type="scientific">hydrocarbon metagenome</name>
    <dbReference type="NCBI Taxonomy" id="938273"/>
    <lineage>
        <taxon>unclassified sequences</taxon>
        <taxon>metagenomes</taxon>
        <taxon>ecological metagenomes</taxon>
    </lineage>
</organism>
<dbReference type="NCBIfam" id="TIGR02032">
    <property type="entry name" value="GG-red-SF"/>
    <property type="match status" value="1"/>
</dbReference>
<dbReference type="InterPro" id="IPR050407">
    <property type="entry name" value="Geranylgeranyl_reductase"/>
</dbReference>
<accession>A0A0W8FBN7</accession>
<dbReference type="InterPro" id="IPR011777">
    <property type="entry name" value="Geranylgeranyl_Rdtase_fam"/>
</dbReference>
<name>A0A0W8FBN7_9ZZZZ</name>
<dbReference type="PANTHER" id="PTHR42685:SF18">
    <property type="entry name" value="DIGERANYLGERANYLGLYCEROPHOSPHOLIPID REDUCTASE"/>
    <property type="match status" value="1"/>
</dbReference>
<reference evidence="1" key="1">
    <citation type="journal article" date="2015" name="Proc. Natl. Acad. Sci. U.S.A.">
        <title>Networks of energetic and metabolic interactions define dynamics in microbial communities.</title>
        <authorList>
            <person name="Embree M."/>
            <person name="Liu J.K."/>
            <person name="Al-Bassam M.M."/>
            <person name="Zengler K."/>
        </authorList>
    </citation>
    <scope>NUCLEOTIDE SEQUENCE</scope>
</reference>
<dbReference type="AlphaFoldDB" id="A0A0W8FBN7"/>
<dbReference type="SUPFAM" id="SSF51905">
    <property type="entry name" value="FAD/NAD(P)-binding domain"/>
    <property type="match status" value="1"/>
</dbReference>
<dbReference type="PANTHER" id="PTHR42685">
    <property type="entry name" value="GERANYLGERANYL DIPHOSPHATE REDUCTASE"/>
    <property type="match status" value="1"/>
</dbReference>